<dbReference type="CDD" id="cd17039">
    <property type="entry name" value="Ubl_ubiquitin_like"/>
    <property type="match status" value="2"/>
</dbReference>
<dbReference type="EMBL" id="JAYKXN010000006">
    <property type="protein sequence ID" value="KAK7280195.1"/>
    <property type="molecule type" value="Genomic_DNA"/>
</dbReference>
<sequence length="352" mass="39880">MEIVVDIVPGVACGIPIHPFETVFDVKRKIEQECLIAFRQQHLFLNGQLLQDFEIIPLLPNFVNGARFQLLVTPRETAPSAPQPQPLLQPYIPPPPQVQQLRPQGQQLRPQVQQLRPQVPQLRPQVQQLRPQVQQLPPLPTNERINSSPPKQALDDFLLACSLQRSPQFLLPSNSVFIPPAPSLSPRVVARVKLPMVDDRIGIEIDVGDTVKKLKEKILEHAEMKDVVLERMALVSHDTRVVLLEGRVLRDCGVSSDCAEIDVVIVNLRVNVLPMGSNENIEVDVYDEDNVVVLREKLHVWRSMREFPLPEDGRYFFVHNQNVMQENKSFKLHRVQQGDTILTFDGIAPGSS</sequence>
<comment type="caution">
    <text evidence="3">The sequence shown here is derived from an EMBL/GenBank/DDBJ whole genome shotgun (WGS) entry which is preliminary data.</text>
</comment>
<evidence type="ECO:0000259" key="2">
    <source>
        <dbReference type="PROSITE" id="PS50053"/>
    </source>
</evidence>
<dbReference type="Proteomes" id="UP001359559">
    <property type="component" value="Unassembled WGS sequence"/>
</dbReference>
<dbReference type="PANTHER" id="PTHR10621">
    <property type="entry name" value="UV EXCISION REPAIR PROTEIN RAD23"/>
    <property type="match status" value="1"/>
</dbReference>
<protein>
    <recommendedName>
        <fullName evidence="2">Ubiquitin-like domain-containing protein</fullName>
    </recommendedName>
</protein>
<dbReference type="PROSITE" id="PS50053">
    <property type="entry name" value="UBIQUITIN_2"/>
    <property type="match status" value="1"/>
</dbReference>
<keyword evidence="4" id="KW-1185">Reference proteome</keyword>
<evidence type="ECO:0000256" key="1">
    <source>
        <dbReference type="SAM" id="MobiDB-lite"/>
    </source>
</evidence>
<gene>
    <name evidence="3" type="ORF">RJT34_25257</name>
</gene>
<dbReference type="GO" id="GO:0070628">
    <property type="term" value="F:proteasome binding"/>
    <property type="evidence" value="ECO:0007669"/>
    <property type="project" value="TreeGrafter"/>
</dbReference>
<name>A0AAN9IJV5_CLITE</name>
<reference evidence="3 4" key="1">
    <citation type="submission" date="2024-01" db="EMBL/GenBank/DDBJ databases">
        <title>The genomes of 5 underutilized Papilionoideae crops provide insights into root nodulation and disease resistance.</title>
        <authorList>
            <person name="Yuan L."/>
        </authorList>
    </citation>
    <scope>NUCLEOTIDE SEQUENCE [LARGE SCALE GENOMIC DNA]</scope>
    <source>
        <strain evidence="3">LY-2023</strain>
        <tissue evidence="3">Leaf</tissue>
    </source>
</reference>
<accession>A0AAN9IJV5</accession>
<dbReference type="InterPro" id="IPR000626">
    <property type="entry name" value="Ubiquitin-like_dom"/>
</dbReference>
<feature type="compositionally biased region" description="Low complexity" evidence="1">
    <location>
        <begin position="98"/>
        <end position="107"/>
    </location>
</feature>
<dbReference type="SUPFAM" id="SSF54236">
    <property type="entry name" value="Ubiquitin-like"/>
    <property type="match status" value="1"/>
</dbReference>
<dbReference type="GO" id="GO:0031593">
    <property type="term" value="F:polyubiquitin modification-dependent protein binding"/>
    <property type="evidence" value="ECO:0007669"/>
    <property type="project" value="TreeGrafter"/>
</dbReference>
<proteinExistence type="predicted"/>
<dbReference type="InterPro" id="IPR029071">
    <property type="entry name" value="Ubiquitin-like_domsf"/>
</dbReference>
<dbReference type="PANTHER" id="PTHR10621:SF0">
    <property type="entry name" value="UV EXCISION REPAIR PROTEIN RAD23"/>
    <property type="match status" value="1"/>
</dbReference>
<evidence type="ECO:0000313" key="3">
    <source>
        <dbReference type="EMBL" id="KAK7280195.1"/>
    </source>
</evidence>
<organism evidence="3 4">
    <name type="scientific">Clitoria ternatea</name>
    <name type="common">Butterfly pea</name>
    <dbReference type="NCBI Taxonomy" id="43366"/>
    <lineage>
        <taxon>Eukaryota</taxon>
        <taxon>Viridiplantae</taxon>
        <taxon>Streptophyta</taxon>
        <taxon>Embryophyta</taxon>
        <taxon>Tracheophyta</taxon>
        <taxon>Spermatophyta</taxon>
        <taxon>Magnoliopsida</taxon>
        <taxon>eudicotyledons</taxon>
        <taxon>Gunneridae</taxon>
        <taxon>Pentapetalae</taxon>
        <taxon>rosids</taxon>
        <taxon>fabids</taxon>
        <taxon>Fabales</taxon>
        <taxon>Fabaceae</taxon>
        <taxon>Papilionoideae</taxon>
        <taxon>50 kb inversion clade</taxon>
        <taxon>NPAAA clade</taxon>
        <taxon>indigoferoid/millettioid clade</taxon>
        <taxon>Phaseoleae</taxon>
        <taxon>Clitoria</taxon>
    </lineage>
</organism>
<dbReference type="GO" id="GO:0043130">
    <property type="term" value="F:ubiquitin binding"/>
    <property type="evidence" value="ECO:0007669"/>
    <property type="project" value="TreeGrafter"/>
</dbReference>
<dbReference type="GO" id="GO:0005654">
    <property type="term" value="C:nucleoplasm"/>
    <property type="evidence" value="ECO:0007669"/>
    <property type="project" value="TreeGrafter"/>
</dbReference>
<feature type="domain" description="Ubiquitin-like" evidence="2">
    <location>
        <begin position="1"/>
        <end position="52"/>
    </location>
</feature>
<feature type="compositionally biased region" description="Pro residues" evidence="1">
    <location>
        <begin position="81"/>
        <end position="97"/>
    </location>
</feature>
<dbReference type="AlphaFoldDB" id="A0AAN9IJV5"/>
<feature type="region of interest" description="Disordered" evidence="1">
    <location>
        <begin position="76"/>
        <end position="107"/>
    </location>
</feature>
<dbReference type="GO" id="GO:0005829">
    <property type="term" value="C:cytosol"/>
    <property type="evidence" value="ECO:0007669"/>
    <property type="project" value="TreeGrafter"/>
</dbReference>
<dbReference type="GO" id="GO:0043161">
    <property type="term" value="P:proteasome-mediated ubiquitin-dependent protein catabolic process"/>
    <property type="evidence" value="ECO:0007669"/>
    <property type="project" value="TreeGrafter"/>
</dbReference>
<evidence type="ECO:0000313" key="4">
    <source>
        <dbReference type="Proteomes" id="UP001359559"/>
    </source>
</evidence>
<dbReference type="Gene3D" id="3.10.20.90">
    <property type="entry name" value="Phosphatidylinositol 3-kinase Catalytic Subunit, Chain A, domain 1"/>
    <property type="match status" value="1"/>
</dbReference>